<dbReference type="PROSITE" id="PS50297">
    <property type="entry name" value="ANK_REP_REGION"/>
    <property type="match status" value="10"/>
</dbReference>
<feature type="repeat" description="ANK" evidence="3">
    <location>
        <begin position="1049"/>
        <end position="1081"/>
    </location>
</feature>
<gene>
    <name evidence="5" type="ORF">H2200_008119</name>
</gene>
<evidence type="ECO:0000313" key="6">
    <source>
        <dbReference type="Proteomes" id="UP001172673"/>
    </source>
</evidence>
<feature type="repeat" description="ANK" evidence="3">
    <location>
        <begin position="954"/>
        <end position="983"/>
    </location>
</feature>
<name>A0AA39CG46_9EURO</name>
<dbReference type="InterPro" id="IPR007111">
    <property type="entry name" value="NACHT_NTPase"/>
</dbReference>
<feature type="repeat" description="ANK" evidence="3">
    <location>
        <begin position="1346"/>
        <end position="1378"/>
    </location>
</feature>
<dbReference type="Gene3D" id="1.25.40.20">
    <property type="entry name" value="Ankyrin repeat-containing domain"/>
    <property type="match status" value="4"/>
</dbReference>
<dbReference type="Pfam" id="PF00023">
    <property type="entry name" value="Ank"/>
    <property type="match status" value="2"/>
</dbReference>
<dbReference type="PRINTS" id="PR01415">
    <property type="entry name" value="ANKYRIN"/>
</dbReference>
<feature type="repeat" description="ANK" evidence="3">
    <location>
        <begin position="984"/>
        <end position="1016"/>
    </location>
</feature>
<dbReference type="Gene3D" id="3.40.50.300">
    <property type="entry name" value="P-loop containing nucleotide triphosphate hydrolases"/>
    <property type="match status" value="1"/>
</dbReference>
<dbReference type="Pfam" id="PF22939">
    <property type="entry name" value="WHD_GPIID"/>
    <property type="match status" value="1"/>
</dbReference>
<feature type="repeat" description="ANK" evidence="3">
    <location>
        <begin position="918"/>
        <end position="950"/>
    </location>
</feature>
<keyword evidence="2 3" id="KW-0040">ANK repeat</keyword>
<dbReference type="GO" id="GO:0009116">
    <property type="term" value="P:nucleoside metabolic process"/>
    <property type="evidence" value="ECO:0007669"/>
    <property type="project" value="InterPro"/>
</dbReference>
<dbReference type="Pfam" id="PF01048">
    <property type="entry name" value="PNP_UDP_1"/>
    <property type="match status" value="1"/>
</dbReference>
<feature type="repeat" description="ANK" evidence="3">
    <location>
        <begin position="1313"/>
        <end position="1345"/>
    </location>
</feature>
<dbReference type="InterPro" id="IPR036770">
    <property type="entry name" value="Ankyrin_rpt-contain_sf"/>
</dbReference>
<sequence length="1427" mass="157592">MTPARSLLVEQYQVGVVCALPDEMSAAIAMLDERHQRCTVQDKLDSNNYVLGRIHEHNVVVSCLPAGAYGTVSAARVANDMLRTFPGLRFGLMVGIGGGIPNLSKGLDIRLGDVVISQPDKTYGGVVQYDLRKNLGKAQFEQIGVLKPPPTILLSALATLRADHNLCDSAVPDILADTAKTHPKLLRSGYGFPDEENDALYCPQCDGSGASSSCLLCADGEIERPTRGDHNPTFWYGVIASGNELMKNATERDRIGQEFGALCVEMEAAGLMNGFPCIVIRGICDYADSHKNDAWQKYAALTAAAYAKELLGYVSPEQTKLEQPVQGSLASLEGHLIKQSSLAEEHLREFKEKNVKHEQHYHDDQYRQCCRTFKTSKYEQLKNFNPARVEGTCQWVLSHPRYLQWLDNSYDGLLWISADPGCGKSVLARSLVDNELRNSDQQTVCYFFFKEYEEQDNAATALCALLHQLFSQQPRLISHAIPAWEKSGDKVAKEEAELWHILLAAARVNKTHRVICVLDALDECRSSDRRWLIEMLSRFHAHASASHTSCQPGRLKFLVTSRPYDDISTEFQKAINDLPTIRLRGEEENEQIRREIDLVIRMRVSELSETLRLDGDTKDQLERNLLEMKHRTYLWLYLAIESIRKTYRNSLRLEEASMKSLPSSVEDAYEKILGRVDQEQRGNVKMILHIVVGARRPLHVEEMAIALGIATSSHSKSLHKSKLDPGRLENNVRDWCGLFVFIDHGRIFLIHQTAKEFLLKESGCTASPSRWKNCLNPPETGREMARICMEFLSSDDIGATADSLTRKLRRTGVGFDVQYSDYVESFLAYSAEHWPSHLRDACLSTNDSTLSQIVAFYEVEGRLYKLWFPIFWMVTGFRESPCPEMNAIQLGGLLGHESMLLLMLQRKKDHDIDESDWLGHTALIWASKYGHERVVQILLDHGANVDTREGICGTALYLASEHGHEKVVRRLLDHGADVNRQSGLRGTALDAASSRGLKRTVQILLDHGADVNIQGGQYGTALQAASQNGHETVAQILLDHGADVNIQDARGNALYSASEHGHEKIVQILLDHKADINTQGGRYGTALQAAALHRSTKVMQMLLDHGADVNIQGGEFGNAIQAASFRGHEKIVRILLEHGTDVNIQGGQYGTALQAASLRGHERVVQILLSHKANVNTQGGLYSNALYAASSYGYEKVVQVLLNHGADVNTQGGRYGTALQAAALHGSTKVMQMLLDHGAEVNIQGGEFGNAIQAASFHGHEKIVRILLEHGTDINTPRELYGTALQVASSCGYERVVQILLDHGAKVNTQGGKFGSALQVASLCGHKAVIQLLLEHGADVNARGGECGTALQAASQNGHEQVVQILLDHGADVNARGGEYGTALQAASQNGHEQGLKKLLLSNETREASITMIRKEGFSSLGTEYCS</sequence>
<dbReference type="Pfam" id="PF12796">
    <property type="entry name" value="Ank_2"/>
    <property type="match status" value="5"/>
</dbReference>
<keyword evidence="1" id="KW-0677">Repeat</keyword>
<dbReference type="Gene3D" id="3.40.50.1580">
    <property type="entry name" value="Nucleoside phosphorylase domain"/>
    <property type="match status" value="1"/>
</dbReference>
<evidence type="ECO:0000256" key="2">
    <source>
        <dbReference type="ARBA" id="ARBA00023043"/>
    </source>
</evidence>
<accession>A0AA39CG46</accession>
<evidence type="ECO:0000313" key="5">
    <source>
        <dbReference type="EMBL" id="KAJ9607047.1"/>
    </source>
</evidence>
<feature type="repeat" description="ANK" evidence="3">
    <location>
        <begin position="1283"/>
        <end position="1312"/>
    </location>
</feature>
<dbReference type="PANTHER" id="PTHR24171">
    <property type="entry name" value="ANKYRIN REPEAT DOMAIN-CONTAINING PROTEIN 39-RELATED"/>
    <property type="match status" value="1"/>
</dbReference>
<dbReference type="PROSITE" id="PS50837">
    <property type="entry name" value="NACHT"/>
    <property type="match status" value="1"/>
</dbReference>
<dbReference type="GO" id="GO:0003824">
    <property type="term" value="F:catalytic activity"/>
    <property type="evidence" value="ECO:0007669"/>
    <property type="project" value="InterPro"/>
</dbReference>
<dbReference type="SUPFAM" id="SSF52540">
    <property type="entry name" value="P-loop containing nucleoside triphosphate hydrolases"/>
    <property type="match status" value="1"/>
</dbReference>
<dbReference type="SUPFAM" id="SSF48403">
    <property type="entry name" value="Ankyrin repeat"/>
    <property type="match status" value="2"/>
</dbReference>
<dbReference type="InterPro" id="IPR002110">
    <property type="entry name" value="Ankyrin_rpt"/>
</dbReference>
<evidence type="ECO:0000256" key="3">
    <source>
        <dbReference type="PROSITE-ProRule" id="PRU00023"/>
    </source>
</evidence>
<feature type="repeat" description="ANK" evidence="3">
    <location>
        <begin position="1017"/>
        <end position="1049"/>
    </location>
</feature>
<feature type="repeat" description="ANK" evidence="3">
    <location>
        <begin position="1082"/>
        <end position="1114"/>
    </location>
</feature>
<dbReference type="InterPro" id="IPR027417">
    <property type="entry name" value="P-loop_NTPase"/>
</dbReference>
<dbReference type="PROSITE" id="PS50088">
    <property type="entry name" value="ANK_REPEAT"/>
    <property type="match status" value="14"/>
</dbReference>
<dbReference type="SMART" id="SM00248">
    <property type="entry name" value="ANK"/>
    <property type="match status" value="15"/>
</dbReference>
<dbReference type="Proteomes" id="UP001172673">
    <property type="component" value="Unassembled WGS sequence"/>
</dbReference>
<dbReference type="InterPro" id="IPR055497">
    <property type="entry name" value="DUF7069"/>
</dbReference>
<feature type="domain" description="NACHT" evidence="4">
    <location>
        <begin position="412"/>
        <end position="563"/>
    </location>
</feature>
<feature type="repeat" description="ANK" evidence="3">
    <location>
        <begin position="1181"/>
        <end position="1213"/>
    </location>
</feature>
<dbReference type="InterPro" id="IPR000845">
    <property type="entry name" value="Nucleoside_phosphorylase_d"/>
</dbReference>
<proteinExistence type="predicted"/>
<dbReference type="SUPFAM" id="SSF53167">
    <property type="entry name" value="Purine and uridine phosphorylases"/>
    <property type="match status" value="1"/>
</dbReference>
<organism evidence="5 6">
    <name type="scientific">Cladophialophora chaetospira</name>
    <dbReference type="NCBI Taxonomy" id="386627"/>
    <lineage>
        <taxon>Eukaryota</taxon>
        <taxon>Fungi</taxon>
        <taxon>Dikarya</taxon>
        <taxon>Ascomycota</taxon>
        <taxon>Pezizomycotina</taxon>
        <taxon>Eurotiomycetes</taxon>
        <taxon>Chaetothyriomycetidae</taxon>
        <taxon>Chaetothyriales</taxon>
        <taxon>Herpotrichiellaceae</taxon>
        <taxon>Cladophialophora</taxon>
    </lineage>
</organism>
<dbReference type="EMBL" id="JAPDRK010000012">
    <property type="protein sequence ID" value="KAJ9607047.1"/>
    <property type="molecule type" value="Genomic_DNA"/>
</dbReference>
<keyword evidence="6" id="KW-1185">Reference proteome</keyword>
<evidence type="ECO:0000256" key="1">
    <source>
        <dbReference type="ARBA" id="ARBA00022737"/>
    </source>
</evidence>
<dbReference type="InterPro" id="IPR056884">
    <property type="entry name" value="NPHP3-like_N"/>
</dbReference>
<feature type="repeat" description="ANK" evidence="3">
    <location>
        <begin position="1148"/>
        <end position="1180"/>
    </location>
</feature>
<feature type="repeat" description="ANK" evidence="3">
    <location>
        <begin position="1247"/>
        <end position="1279"/>
    </location>
</feature>
<feature type="repeat" description="ANK" evidence="3">
    <location>
        <begin position="1214"/>
        <end position="1246"/>
    </location>
</feature>
<feature type="repeat" description="ANK" evidence="3">
    <location>
        <begin position="1115"/>
        <end position="1147"/>
    </location>
</feature>
<dbReference type="Pfam" id="PF23239">
    <property type="entry name" value="DUF7069"/>
    <property type="match status" value="1"/>
</dbReference>
<reference evidence="5" key="1">
    <citation type="submission" date="2022-10" db="EMBL/GenBank/DDBJ databases">
        <title>Culturing micro-colonial fungi from biological soil crusts in the Mojave desert and describing Neophaeococcomyces mojavensis, and introducing the new genera and species Taxawa tesnikishii.</title>
        <authorList>
            <person name="Kurbessoian T."/>
            <person name="Stajich J.E."/>
        </authorList>
    </citation>
    <scope>NUCLEOTIDE SEQUENCE</scope>
    <source>
        <strain evidence="5">TK_41</strain>
    </source>
</reference>
<protein>
    <recommendedName>
        <fullName evidence="4">NACHT domain-containing protein</fullName>
    </recommendedName>
</protein>
<dbReference type="InterPro" id="IPR054471">
    <property type="entry name" value="GPIID_WHD"/>
</dbReference>
<comment type="caution">
    <text evidence="5">The sequence shown here is derived from an EMBL/GenBank/DDBJ whole genome shotgun (WGS) entry which is preliminary data.</text>
</comment>
<dbReference type="Pfam" id="PF24883">
    <property type="entry name" value="NPHP3_N"/>
    <property type="match status" value="1"/>
</dbReference>
<evidence type="ECO:0000259" key="4">
    <source>
        <dbReference type="PROSITE" id="PS50837"/>
    </source>
</evidence>
<dbReference type="InterPro" id="IPR035994">
    <property type="entry name" value="Nucleoside_phosphorylase_sf"/>
</dbReference>